<dbReference type="RefSeq" id="WP_192754469.1">
    <property type="nucleotide sequence ID" value="NZ_BAABJL010000042.1"/>
</dbReference>
<dbReference type="InterPro" id="IPR015422">
    <property type="entry name" value="PyrdxlP-dep_Trfase_small"/>
</dbReference>
<feature type="domain" description="Aminotransferase class V" evidence="1">
    <location>
        <begin position="21"/>
        <end position="392"/>
    </location>
</feature>
<dbReference type="NCBIfam" id="TIGR01976">
    <property type="entry name" value="am_tr_V_VC1184"/>
    <property type="match status" value="1"/>
</dbReference>
<dbReference type="InterPro" id="IPR000192">
    <property type="entry name" value="Aminotrans_V_dom"/>
</dbReference>
<dbReference type="InterPro" id="IPR011340">
    <property type="entry name" value="Cys_dSase-rel"/>
</dbReference>
<keyword evidence="3" id="KW-1185">Reference proteome</keyword>
<accession>A0A927RCF8</accession>
<dbReference type="SUPFAM" id="SSF53383">
    <property type="entry name" value="PLP-dependent transferases"/>
    <property type="match status" value="1"/>
</dbReference>
<dbReference type="PANTHER" id="PTHR43586:SF21">
    <property type="entry name" value="PYRIDOXAL PHOSPHATE (PLP)-DEPENDENT ASPARTATE AMINOTRANSFERASE SUPERFAMILY"/>
    <property type="match status" value="1"/>
</dbReference>
<dbReference type="Pfam" id="PF00266">
    <property type="entry name" value="Aminotran_5"/>
    <property type="match status" value="1"/>
</dbReference>
<evidence type="ECO:0000313" key="3">
    <source>
        <dbReference type="Proteomes" id="UP000638648"/>
    </source>
</evidence>
<dbReference type="AlphaFoldDB" id="A0A927RCF8"/>
<dbReference type="EMBL" id="JADBEM010000001">
    <property type="protein sequence ID" value="MBE1611222.1"/>
    <property type="molecule type" value="Genomic_DNA"/>
</dbReference>
<gene>
    <name evidence="2" type="ORF">HEB94_008070</name>
</gene>
<organism evidence="2 3">
    <name type="scientific">Actinopolymorpha pittospori</name>
    <dbReference type="NCBI Taxonomy" id="648752"/>
    <lineage>
        <taxon>Bacteria</taxon>
        <taxon>Bacillati</taxon>
        <taxon>Actinomycetota</taxon>
        <taxon>Actinomycetes</taxon>
        <taxon>Propionibacteriales</taxon>
        <taxon>Actinopolymorphaceae</taxon>
        <taxon>Actinopolymorpha</taxon>
    </lineage>
</organism>
<dbReference type="Gene3D" id="3.40.640.10">
    <property type="entry name" value="Type I PLP-dependent aspartate aminotransferase-like (Major domain)"/>
    <property type="match status" value="1"/>
</dbReference>
<protein>
    <submittedName>
        <fullName evidence="2">Cysteine desulfurase family protein (TIGR01976 family)</fullName>
    </submittedName>
</protein>
<reference evidence="2" key="1">
    <citation type="submission" date="2020-10" db="EMBL/GenBank/DDBJ databases">
        <title>Sequencing the genomes of 1000 actinobacteria strains.</title>
        <authorList>
            <person name="Klenk H.-P."/>
        </authorList>
    </citation>
    <scope>NUCLEOTIDE SEQUENCE</scope>
    <source>
        <strain evidence="2">DSM 45354</strain>
    </source>
</reference>
<dbReference type="InterPro" id="IPR015421">
    <property type="entry name" value="PyrdxlP-dep_Trfase_major"/>
</dbReference>
<sequence length="406" mass="42243">MAYDMDGVRAAYPALADGHAYLDGAAGTQVPQTVIDAIADAYRLGIGNVGGAFAASRRSDGIVAECRRAVADLVGGEPEGVVLGPSMTTLTYRLASALSAQWGPGDEIVVSRLDHDANVRPWVQAAQRAGATVRWAEVDAATGELPVEQYDDLLGARTRFVAVTAASNIIGTRPDVAAIAARAHAVGALTYVDGVHATPHGPIDLRGLGADFYATSAYKWSGPHIGTVVADPVALEGLRPDKLTPAPDEVPGRFETGTLPFADLAGVTAAVEHLAGLDASASGSRRSRLLASMAAVEAYEDSLFDVLLGGLDGMAHVTTYGKAARRTATAYFTVVGHTPRAVAAHLADRRVNVWNGTSYAWELAGVLGLRESGGAVRAGLVHYNNRSDVDRLLEGVAELAGGSTRR</sequence>
<dbReference type="Gene3D" id="3.90.1150.10">
    <property type="entry name" value="Aspartate Aminotransferase, domain 1"/>
    <property type="match status" value="1"/>
</dbReference>
<comment type="caution">
    <text evidence="2">The sequence shown here is derived from an EMBL/GenBank/DDBJ whole genome shotgun (WGS) entry which is preliminary data.</text>
</comment>
<evidence type="ECO:0000313" key="2">
    <source>
        <dbReference type="EMBL" id="MBE1611222.1"/>
    </source>
</evidence>
<name>A0A927RCF8_9ACTN</name>
<evidence type="ECO:0000259" key="1">
    <source>
        <dbReference type="Pfam" id="PF00266"/>
    </source>
</evidence>
<dbReference type="InterPro" id="IPR015424">
    <property type="entry name" value="PyrdxlP-dep_Trfase"/>
</dbReference>
<proteinExistence type="predicted"/>
<dbReference type="Proteomes" id="UP000638648">
    <property type="component" value="Unassembled WGS sequence"/>
</dbReference>
<dbReference type="PANTHER" id="PTHR43586">
    <property type="entry name" value="CYSTEINE DESULFURASE"/>
    <property type="match status" value="1"/>
</dbReference>